<protein>
    <recommendedName>
        <fullName evidence="2">VWFA domain-containing protein</fullName>
    </recommendedName>
</protein>
<organism evidence="3 4">
    <name type="scientific">Stieleria marina</name>
    <dbReference type="NCBI Taxonomy" id="1930275"/>
    <lineage>
        <taxon>Bacteria</taxon>
        <taxon>Pseudomonadati</taxon>
        <taxon>Planctomycetota</taxon>
        <taxon>Planctomycetia</taxon>
        <taxon>Pirellulales</taxon>
        <taxon>Pirellulaceae</taxon>
        <taxon>Stieleria</taxon>
    </lineage>
</organism>
<sequence length="722" mass="79119">MSVLAPLYLLGGLAVALPILFHLIRRRPTGAVEFSSLMFLQPTSPRLTRRSRLENWPLLLLRALALLLLAAAFARPFLRQTESSSDETIGQRLVILLDTSASMQRPELWEAATTDATNVINQLSPKDQLAVVVFDNQPRIALSFEQCAELDADQRKTAALAAVRDSSPTWKATDMGRAISYAADIVSQYETDDAAKQSDDDNSTARVVGESSLVLISDMQQGSQIESLQQYSWPKKLSLEIHRVGVQQPSNAAVSLLPETHSDHDADRIRVRVSNAANSEKSRFSVAFAGGHPSNDNLELPVQVPPGESRVVRMPLPSKSVTSLVLRGDDQAFDNQRFLVSHEPEPLTLLFVGSSNDKGDDHRQESPARESLLYYLKRVPLSNSRGEVTVTPVAPEKLTVVPEPISTPLIVVADPISTDVADRLKQYVAQGGRVLFVLPQPSDSDSGDNELQTAIRTVANSDDDSMTITESKVKDYVMLSGIDFAHPVFKPMADPQFNDFTKVRFWSHRTIANIPADWSVLASFDDGDPALLESQNDKGRVWVLTAGWQPSSSQLALSTKFLPLVFSFFGRTVGQANEFATTVVGEAPPYSPTDSATITAPSGIAFDYSQSEDADQIDQPGVYTYQDEVEKTFAVNLASSESNTTPLDDEAFERFGVKLGKPLSPAQTDAAKRQLRDIELEKQQKVWQWLLMTALVLLAAETLWGGLISRGSSPGTTEKVSP</sequence>
<dbReference type="Pfam" id="PF13519">
    <property type="entry name" value="VWA_2"/>
    <property type="match status" value="1"/>
</dbReference>
<dbReference type="InterPro" id="IPR002035">
    <property type="entry name" value="VWF_A"/>
</dbReference>
<dbReference type="EMBL" id="CP036526">
    <property type="protein sequence ID" value="QDT12236.1"/>
    <property type="molecule type" value="Genomic_DNA"/>
</dbReference>
<feature type="transmembrane region" description="Helical" evidence="1">
    <location>
        <begin position="59"/>
        <end position="78"/>
    </location>
</feature>
<dbReference type="InterPro" id="IPR029062">
    <property type="entry name" value="Class_I_gatase-like"/>
</dbReference>
<proteinExistence type="predicted"/>
<dbReference type="OrthoDB" id="228877at2"/>
<name>A0A517NYP3_9BACT</name>
<dbReference type="SMART" id="SM00327">
    <property type="entry name" value="VWA"/>
    <property type="match status" value="1"/>
</dbReference>
<dbReference type="RefSeq" id="WP_145419969.1">
    <property type="nucleotide sequence ID" value="NZ_CP036526.1"/>
</dbReference>
<dbReference type="Pfam" id="PF07584">
    <property type="entry name" value="BatA"/>
    <property type="match status" value="1"/>
</dbReference>
<accession>A0A517NYP3</accession>
<dbReference type="Gene3D" id="3.40.50.410">
    <property type="entry name" value="von Willebrand factor, type A domain"/>
    <property type="match status" value="1"/>
</dbReference>
<dbReference type="Proteomes" id="UP000319817">
    <property type="component" value="Chromosome"/>
</dbReference>
<reference evidence="3 4" key="1">
    <citation type="submission" date="2019-02" db="EMBL/GenBank/DDBJ databases">
        <title>Deep-cultivation of Planctomycetes and their phenomic and genomic characterization uncovers novel biology.</title>
        <authorList>
            <person name="Wiegand S."/>
            <person name="Jogler M."/>
            <person name="Boedeker C."/>
            <person name="Pinto D."/>
            <person name="Vollmers J."/>
            <person name="Rivas-Marin E."/>
            <person name="Kohn T."/>
            <person name="Peeters S.H."/>
            <person name="Heuer A."/>
            <person name="Rast P."/>
            <person name="Oberbeckmann S."/>
            <person name="Bunk B."/>
            <person name="Jeske O."/>
            <person name="Meyerdierks A."/>
            <person name="Storesund J.E."/>
            <person name="Kallscheuer N."/>
            <person name="Luecker S."/>
            <person name="Lage O.M."/>
            <person name="Pohl T."/>
            <person name="Merkel B.J."/>
            <person name="Hornburger P."/>
            <person name="Mueller R.-W."/>
            <person name="Bruemmer F."/>
            <person name="Labrenz M."/>
            <person name="Spormann A.M."/>
            <person name="Op den Camp H."/>
            <person name="Overmann J."/>
            <person name="Amann R."/>
            <person name="Jetten M.S.M."/>
            <person name="Mascher T."/>
            <person name="Medema M.H."/>
            <person name="Devos D.P."/>
            <person name="Kaster A.-K."/>
            <person name="Ovreas L."/>
            <person name="Rohde M."/>
            <person name="Galperin M.Y."/>
            <person name="Jogler C."/>
        </authorList>
    </citation>
    <scope>NUCLEOTIDE SEQUENCE [LARGE SCALE GENOMIC DNA]</scope>
    <source>
        <strain evidence="3 4">K23_9</strain>
    </source>
</reference>
<feature type="transmembrane region" description="Helical" evidence="1">
    <location>
        <begin position="6"/>
        <end position="24"/>
    </location>
</feature>
<dbReference type="InterPro" id="IPR036465">
    <property type="entry name" value="vWFA_dom_sf"/>
</dbReference>
<dbReference type="PANTHER" id="PTHR37464">
    <property type="entry name" value="BLL2463 PROTEIN"/>
    <property type="match status" value="1"/>
</dbReference>
<keyword evidence="1" id="KW-1133">Transmembrane helix</keyword>
<evidence type="ECO:0000259" key="2">
    <source>
        <dbReference type="PROSITE" id="PS50234"/>
    </source>
</evidence>
<keyword evidence="4" id="KW-1185">Reference proteome</keyword>
<evidence type="ECO:0000313" key="4">
    <source>
        <dbReference type="Proteomes" id="UP000319817"/>
    </source>
</evidence>
<dbReference type="Gene3D" id="3.40.50.880">
    <property type="match status" value="1"/>
</dbReference>
<dbReference type="CDD" id="cd00198">
    <property type="entry name" value="vWFA"/>
    <property type="match status" value="1"/>
</dbReference>
<keyword evidence="1" id="KW-0812">Transmembrane</keyword>
<gene>
    <name evidence="3" type="ORF">K239x_42450</name>
</gene>
<dbReference type="AlphaFoldDB" id="A0A517NYP3"/>
<evidence type="ECO:0000313" key="3">
    <source>
        <dbReference type="EMBL" id="QDT12236.1"/>
    </source>
</evidence>
<feature type="domain" description="VWFA" evidence="2">
    <location>
        <begin position="92"/>
        <end position="257"/>
    </location>
</feature>
<dbReference type="InterPro" id="IPR011933">
    <property type="entry name" value="Double_TM_dom"/>
</dbReference>
<dbReference type="SUPFAM" id="SSF52317">
    <property type="entry name" value="Class I glutamine amidotransferase-like"/>
    <property type="match status" value="1"/>
</dbReference>
<dbReference type="NCBIfam" id="TIGR02226">
    <property type="entry name" value="two_anch"/>
    <property type="match status" value="1"/>
</dbReference>
<dbReference type="InterPro" id="IPR024163">
    <property type="entry name" value="Aerotolerance_reg_N"/>
</dbReference>
<evidence type="ECO:0000256" key="1">
    <source>
        <dbReference type="SAM" id="Phobius"/>
    </source>
</evidence>
<keyword evidence="1" id="KW-0472">Membrane</keyword>
<dbReference type="SUPFAM" id="SSF53300">
    <property type="entry name" value="vWA-like"/>
    <property type="match status" value="1"/>
</dbReference>
<dbReference type="PROSITE" id="PS50234">
    <property type="entry name" value="VWFA"/>
    <property type="match status" value="1"/>
</dbReference>
<dbReference type="PANTHER" id="PTHR37464:SF1">
    <property type="entry name" value="BLL2463 PROTEIN"/>
    <property type="match status" value="1"/>
</dbReference>